<dbReference type="SUPFAM" id="SSF53850">
    <property type="entry name" value="Periplasmic binding protein-like II"/>
    <property type="match status" value="1"/>
</dbReference>
<dbReference type="AlphaFoldDB" id="A0A4Y7JH41"/>
<evidence type="ECO:0000259" key="9">
    <source>
        <dbReference type="PROSITE" id="PS51671"/>
    </source>
</evidence>
<evidence type="ECO:0000256" key="4">
    <source>
        <dbReference type="ARBA" id="ARBA00022605"/>
    </source>
</evidence>
<dbReference type="PANTHER" id="PTHR21022">
    <property type="entry name" value="PREPHENATE DEHYDRATASE P PROTEIN"/>
    <property type="match status" value="1"/>
</dbReference>
<accession>A0A4Y7JH41</accession>
<name>A0A4Y7JH41_PAPSO</name>
<dbReference type="UniPathway" id="UPA00121">
    <property type="reaction ID" value="UER00344"/>
</dbReference>
<evidence type="ECO:0000256" key="6">
    <source>
        <dbReference type="ARBA" id="ARBA00023222"/>
    </source>
</evidence>
<gene>
    <name evidence="10" type="ORF">C5167_006270</name>
</gene>
<evidence type="ECO:0000256" key="2">
    <source>
        <dbReference type="ARBA" id="ARBA00004741"/>
    </source>
</evidence>
<proteinExistence type="predicted"/>
<sequence length="347" mass="37815">MAEMLINQTMSTTKRTHFQVPSLPAFRTVNYRRNYVKILNSLNGSVQNSRKLRVAYQGAPGAYSEFAAKTACPESVTIPCRAVINVISAIETGRADLAILAVESTMEGTAVRNYDLLLQRDLCIVQEINLFVQYCLLAMPGVTKSELKRVISHPMALAHCGRSLAELGLDHQAVDDTAGAVELLLSNRMLDTAAIASTRAAALYGLDVLAHGLQDESWNVTRFLILSKNNPKIAKKRKVGVKTSMVVAHHSGTLDVLLKVLSTFSSRKISLTKLEVNSSSNNNGPVKVLDAHEGGSIKEYPCVLHVDFEGSVDDQKVKDAIAELSDLPVYVRILGCYSADPTIYGLQ</sequence>
<keyword evidence="7" id="KW-0456">Lyase</keyword>
<evidence type="ECO:0000256" key="3">
    <source>
        <dbReference type="ARBA" id="ARBA00004929"/>
    </source>
</evidence>
<dbReference type="Gene3D" id="3.40.190.10">
    <property type="entry name" value="Periplasmic binding protein-like II"/>
    <property type="match status" value="2"/>
</dbReference>
<dbReference type="PANTHER" id="PTHR21022:SF17">
    <property type="entry name" value="OS10G0523700 PROTEIN"/>
    <property type="match status" value="1"/>
</dbReference>
<dbReference type="InterPro" id="IPR045865">
    <property type="entry name" value="ACT-like_dom_sf"/>
</dbReference>
<evidence type="ECO:0000256" key="7">
    <source>
        <dbReference type="ARBA" id="ARBA00023239"/>
    </source>
</evidence>
<dbReference type="PROSITE" id="PS51171">
    <property type="entry name" value="PREPHENATE_DEHYDR_3"/>
    <property type="match status" value="1"/>
</dbReference>
<dbReference type="PROSITE" id="PS00857">
    <property type="entry name" value="PREPHENATE_DEHYDR_1"/>
    <property type="match status" value="1"/>
</dbReference>
<dbReference type="InterPro" id="IPR001086">
    <property type="entry name" value="Preph_deHydtase"/>
</dbReference>
<comment type="pathway">
    <text evidence="2">Amino-acid biosynthesis; L-phenylalanine biosynthesis; phenylpyruvate from prephenate: step 1/1.</text>
</comment>
<dbReference type="InterPro" id="IPR002912">
    <property type="entry name" value="ACT_dom"/>
</dbReference>
<evidence type="ECO:0008006" key="12">
    <source>
        <dbReference type="Google" id="ProtNLM"/>
    </source>
</evidence>
<dbReference type="GO" id="GO:0009570">
    <property type="term" value="C:chloroplast stroma"/>
    <property type="evidence" value="ECO:0007669"/>
    <property type="project" value="UniProtKB-SubCell"/>
</dbReference>
<dbReference type="GO" id="GO:0047769">
    <property type="term" value="F:arogenate dehydratase activity"/>
    <property type="evidence" value="ECO:0007669"/>
    <property type="project" value="TreeGrafter"/>
</dbReference>
<protein>
    <recommendedName>
        <fullName evidence="12">Prephenate dehydratase</fullName>
    </recommendedName>
</protein>
<dbReference type="PIRSF" id="PIRSF001500">
    <property type="entry name" value="Chor_mut_pdt_Ppr"/>
    <property type="match status" value="1"/>
</dbReference>
<dbReference type="InterPro" id="IPR008242">
    <property type="entry name" value="Chor_mutase/pphenate_deHydtase"/>
</dbReference>
<dbReference type="PROSITE" id="PS51671">
    <property type="entry name" value="ACT"/>
    <property type="match status" value="1"/>
</dbReference>
<dbReference type="SUPFAM" id="SSF55021">
    <property type="entry name" value="ACT-like"/>
    <property type="match status" value="1"/>
</dbReference>
<comment type="pathway">
    <text evidence="3">Amino-acid biosynthesis; L-phenylalanine biosynthesis; L-phenylalanine from L-arogenate: step 1/1.</text>
</comment>
<dbReference type="GO" id="GO:0004664">
    <property type="term" value="F:prephenate dehydratase activity"/>
    <property type="evidence" value="ECO:0007669"/>
    <property type="project" value="InterPro"/>
</dbReference>
<dbReference type="OrthoDB" id="2414662at2759"/>
<dbReference type="OMA" id="HINGHAH"/>
<evidence type="ECO:0000313" key="10">
    <source>
        <dbReference type="EMBL" id="RZC58965.1"/>
    </source>
</evidence>
<evidence type="ECO:0000259" key="8">
    <source>
        <dbReference type="PROSITE" id="PS51171"/>
    </source>
</evidence>
<feature type="domain" description="ACT" evidence="9">
    <location>
        <begin position="245"/>
        <end position="338"/>
    </location>
</feature>
<dbReference type="Gramene" id="RZC58965">
    <property type="protein sequence ID" value="RZC58965"/>
    <property type="gene ID" value="C5167_006270"/>
</dbReference>
<evidence type="ECO:0000313" key="11">
    <source>
        <dbReference type="Proteomes" id="UP000316621"/>
    </source>
</evidence>
<dbReference type="InterPro" id="IPR018528">
    <property type="entry name" value="Preph_deHydtase_CS"/>
</dbReference>
<dbReference type="STRING" id="3469.A0A4Y7JH41"/>
<comment type="subcellular location">
    <subcellularLocation>
        <location evidence="1">Plastid</location>
        <location evidence="1">Chloroplast stroma</location>
    </subcellularLocation>
</comment>
<dbReference type="CDD" id="cd04905">
    <property type="entry name" value="ACT_CM-PDT"/>
    <property type="match status" value="1"/>
</dbReference>
<evidence type="ECO:0000256" key="5">
    <source>
        <dbReference type="ARBA" id="ARBA00023141"/>
    </source>
</evidence>
<dbReference type="Pfam" id="PF00800">
    <property type="entry name" value="PDT"/>
    <property type="match status" value="1"/>
</dbReference>
<evidence type="ECO:0000256" key="1">
    <source>
        <dbReference type="ARBA" id="ARBA00004470"/>
    </source>
</evidence>
<dbReference type="EMBL" id="CM010718">
    <property type="protein sequence ID" value="RZC58965.1"/>
    <property type="molecule type" value="Genomic_DNA"/>
</dbReference>
<dbReference type="CDD" id="cd13631">
    <property type="entry name" value="PBP2_Ct-PDT_like"/>
    <property type="match status" value="1"/>
</dbReference>
<dbReference type="FunFam" id="3.40.190.10:FF:000031">
    <property type="entry name" value="Arogenate dehydratase"/>
    <property type="match status" value="1"/>
</dbReference>
<feature type="domain" description="Prephenate dehydratase" evidence="8">
    <location>
        <begin position="53"/>
        <end position="228"/>
    </location>
</feature>
<dbReference type="Gene3D" id="3.30.70.260">
    <property type="match status" value="1"/>
</dbReference>
<keyword evidence="6" id="KW-0584">Phenylalanine biosynthesis</keyword>
<keyword evidence="4" id="KW-0028">Amino-acid biosynthesis</keyword>
<keyword evidence="5" id="KW-0057">Aromatic amino acid biosynthesis</keyword>
<reference evidence="10 11" key="1">
    <citation type="journal article" date="2018" name="Science">
        <title>The opium poppy genome and morphinan production.</title>
        <authorList>
            <person name="Guo L."/>
            <person name="Winzer T."/>
            <person name="Yang X."/>
            <person name="Li Y."/>
            <person name="Ning Z."/>
            <person name="He Z."/>
            <person name="Teodor R."/>
            <person name="Lu Y."/>
            <person name="Bowser T.A."/>
            <person name="Graham I.A."/>
            <person name="Ye K."/>
        </authorList>
    </citation>
    <scope>NUCLEOTIDE SEQUENCE [LARGE SCALE GENOMIC DNA]</scope>
    <source>
        <strain evidence="11">cv. HN1</strain>
        <tissue evidence="10">Leaves</tissue>
    </source>
</reference>
<organism evidence="10 11">
    <name type="scientific">Papaver somniferum</name>
    <name type="common">Opium poppy</name>
    <dbReference type="NCBI Taxonomy" id="3469"/>
    <lineage>
        <taxon>Eukaryota</taxon>
        <taxon>Viridiplantae</taxon>
        <taxon>Streptophyta</taxon>
        <taxon>Embryophyta</taxon>
        <taxon>Tracheophyta</taxon>
        <taxon>Spermatophyta</taxon>
        <taxon>Magnoliopsida</taxon>
        <taxon>Ranunculales</taxon>
        <taxon>Papaveraceae</taxon>
        <taxon>Papaveroideae</taxon>
        <taxon>Papaver</taxon>
    </lineage>
</organism>
<dbReference type="Proteomes" id="UP000316621">
    <property type="component" value="Chromosome 4"/>
</dbReference>
<keyword evidence="11" id="KW-1185">Reference proteome</keyword>
<dbReference type="GO" id="GO:0009094">
    <property type="term" value="P:L-phenylalanine biosynthetic process"/>
    <property type="evidence" value="ECO:0007669"/>
    <property type="project" value="UniProtKB-UniPathway"/>
</dbReference>